<proteinExistence type="predicted"/>
<gene>
    <name evidence="1" type="ORF">QAD02_000855</name>
</gene>
<organism evidence="1 2">
    <name type="scientific">Eretmocerus hayati</name>
    <dbReference type="NCBI Taxonomy" id="131215"/>
    <lineage>
        <taxon>Eukaryota</taxon>
        <taxon>Metazoa</taxon>
        <taxon>Ecdysozoa</taxon>
        <taxon>Arthropoda</taxon>
        <taxon>Hexapoda</taxon>
        <taxon>Insecta</taxon>
        <taxon>Pterygota</taxon>
        <taxon>Neoptera</taxon>
        <taxon>Endopterygota</taxon>
        <taxon>Hymenoptera</taxon>
        <taxon>Apocrita</taxon>
        <taxon>Proctotrupomorpha</taxon>
        <taxon>Chalcidoidea</taxon>
        <taxon>Aphelinidae</taxon>
        <taxon>Aphelininae</taxon>
        <taxon>Eretmocerus</taxon>
    </lineage>
</organism>
<evidence type="ECO:0000313" key="1">
    <source>
        <dbReference type="EMBL" id="KAJ8669596.1"/>
    </source>
</evidence>
<keyword evidence="2" id="KW-1185">Reference proteome</keyword>
<evidence type="ECO:0000313" key="2">
    <source>
        <dbReference type="Proteomes" id="UP001239111"/>
    </source>
</evidence>
<accession>A0ACC2NG02</accession>
<dbReference type="Proteomes" id="UP001239111">
    <property type="component" value="Chromosome 3"/>
</dbReference>
<protein>
    <submittedName>
        <fullName evidence="1">Uncharacterized protein</fullName>
    </submittedName>
</protein>
<comment type="caution">
    <text evidence="1">The sequence shown here is derived from an EMBL/GenBank/DDBJ whole genome shotgun (WGS) entry which is preliminary data.</text>
</comment>
<reference evidence="1" key="1">
    <citation type="submission" date="2023-04" db="EMBL/GenBank/DDBJ databases">
        <title>A chromosome-level genome assembly of the parasitoid wasp Eretmocerus hayati.</title>
        <authorList>
            <person name="Zhong Y."/>
            <person name="Liu S."/>
            <person name="Liu Y."/>
        </authorList>
    </citation>
    <scope>NUCLEOTIDE SEQUENCE</scope>
    <source>
        <strain evidence="1">ZJU_SS_LIU_2023</strain>
    </source>
</reference>
<name>A0ACC2NG02_9HYME</name>
<sequence>MSFINQLLTFPTDYIHDNSTDKSYLVGRFLGQGSFGKCYEIKDTQTGRVFAIKIISKSTPDDGFRSTEDITREISIQKSLKHKYIINLHSFFDNDQDTCMVLELCSGGTLLKMQSTRKTLTIWEIRYFMKQLLTGVSYLHRNNIVHRDLKLSNILLNDDLQVKIEPTPAEDIRGLGSVMYTLLTSKSYYGSMNIPKRVQNTPAIYMISRMLCSDPTKRPTASELLRDEIFHSGFIPWKLPPSCKTLAPSLQILKAYNNVSVSPSMTKSSKAQSLRDIKNIRDMAEKKSLTIVEKLDNEVDGLLKTLDEQLSSLSVNTFNEILGCSEESPDWSHEMPVWINKWVDHSTEFGLAYQSSDGDIGVLFNDGTQLIIPADNKYIHYINRCGDYLYFNSGDYPWYLNHKIQILKFSDLYMENKLDGLNGSFQSRDFHRNERPPHVHRWFRTQKAIVMFLSNGLFQINFRNHTKIFLCPSTATAWHVDKTRKFLIHRLATLRENGCCTVITKYLKYIRSSLNLLISNTFHDIIHEKHECKMDVM</sequence>
<dbReference type="EMBL" id="CM056743">
    <property type="protein sequence ID" value="KAJ8669596.1"/>
    <property type="molecule type" value="Genomic_DNA"/>
</dbReference>